<reference evidence="1" key="1">
    <citation type="submission" date="2015-09" db="EMBL/GenBank/DDBJ databases">
        <authorList>
            <consortium name="Pathogen Informatics"/>
        </authorList>
    </citation>
    <scope>NUCLEOTIDE SEQUENCE</scope>
    <source>
        <strain evidence="1">2789STDY5834896</strain>
    </source>
</reference>
<sequence length="33" mass="3634">MGKKDVSKLMPLLELLLAAASTVRLDIDRPPKN</sequence>
<gene>
    <name evidence="1" type="ORF">SAMEA3545359_00463</name>
</gene>
<evidence type="ECO:0000313" key="1">
    <source>
        <dbReference type="EMBL" id="SCJ46689.1"/>
    </source>
</evidence>
<protein>
    <submittedName>
        <fullName evidence="1">Uncharacterized protein</fullName>
    </submittedName>
</protein>
<dbReference type="AlphaFoldDB" id="A0A1C6GN11"/>
<proteinExistence type="predicted"/>
<organism evidence="1">
    <name type="scientific">uncultured Anaerotruncus sp</name>
    <dbReference type="NCBI Taxonomy" id="905011"/>
    <lineage>
        <taxon>Bacteria</taxon>
        <taxon>Bacillati</taxon>
        <taxon>Bacillota</taxon>
        <taxon>Clostridia</taxon>
        <taxon>Eubacteriales</taxon>
        <taxon>Oscillospiraceae</taxon>
        <taxon>Anaerotruncus</taxon>
        <taxon>environmental samples</taxon>
    </lineage>
</organism>
<accession>A0A1C6GN11</accession>
<name>A0A1C6GN11_9FIRM</name>
<dbReference type="EMBL" id="FMHG01000001">
    <property type="protein sequence ID" value="SCJ46689.1"/>
    <property type="molecule type" value="Genomic_DNA"/>
</dbReference>